<evidence type="ECO:0000313" key="2">
    <source>
        <dbReference type="EMBL" id="CAB5209400.1"/>
    </source>
</evidence>
<reference evidence="1" key="1">
    <citation type="submission" date="2020-04" db="EMBL/GenBank/DDBJ databases">
        <authorList>
            <person name="Chiriac C."/>
            <person name="Salcher M."/>
            <person name="Ghai R."/>
            <person name="Kavagutti S V."/>
        </authorList>
    </citation>
    <scope>NUCLEOTIDE SEQUENCE</scope>
</reference>
<protein>
    <submittedName>
        <fullName evidence="1">Uncharacterized protein</fullName>
    </submittedName>
</protein>
<name>A0A6J5KX48_9CAUD</name>
<evidence type="ECO:0000313" key="1">
    <source>
        <dbReference type="EMBL" id="CAB4125646.1"/>
    </source>
</evidence>
<organism evidence="1">
    <name type="scientific">uncultured Caudovirales phage</name>
    <dbReference type="NCBI Taxonomy" id="2100421"/>
    <lineage>
        <taxon>Viruses</taxon>
        <taxon>Duplodnaviria</taxon>
        <taxon>Heunggongvirae</taxon>
        <taxon>Uroviricota</taxon>
        <taxon>Caudoviricetes</taxon>
        <taxon>Peduoviridae</taxon>
        <taxon>Maltschvirus</taxon>
        <taxon>Maltschvirus maltsch</taxon>
    </lineage>
</organism>
<dbReference type="EMBL" id="LR796187">
    <property type="protein sequence ID" value="CAB4125646.1"/>
    <property type="molecule type" value="Genomic_DNA"/>
</dbReference>
<accession>A0A6J5KX48</accession>
<gene>
    <name evidence="2" type="ORF">UFOVP181_463</name>
    <name evidence="1" type="ORF">UFOVP57_178</name>
</gene>
<sequence length="157" mass="17704">MGTRSRIGVMHGDNVKSVYCHWDGYPEHNGEILQNHYDSVKANQLVALGDLSSLKENIGVAHAFSTFDLTDAEQEAYEVEHGESCTFYGRDRGEENTGYKVHTTFNDFVECVEGSWCEWYYILKDGVWYCGNIYGGKTYCKTLTPLADVLASYKEAA</sequence>
<proteinExistence type="predicted"/>
<dbReference type="EMBL" id="LR798231">
    <property type="protein sequence ID" value="CAB5209400.1"/>
    <property type="molecule type" value="Genomic_DNA"/>
</dbReference>